<feature type="transmembrane region" description="Helical" evidence="1">
    <location>
        <begin position="43"/>
        <end position="63"/>
    </location>
</feature>
<keyword evidence="1" id="KW-1133">Transmembrane helix</keyword>
<dbReference type="EMBL" id="UPSH01000001">
    <property type="protein sequence ID" value="VBB17592.1"/>
    <property type="molecule type" value="Genomic_DNA"/>
</dbReference>
<keyword evidence="1" id="KW-0472">Membrane</keyword>
<proteinExistence type="predicted"/>
<name>A0A5K0U883_9VIRU</name>
<feature type="transmembrane region" description="Helical" evidence="1">
    <location>
        <begin position="186"/>
        <end position="207"/>
    </location>
</feature>
<accession>A0A5K0U883</accession>
<evidence type="ECO:0000313" key="2">
    <source>
        <dbReference type="EMBL" id="VBB17592.1"/>
    </source>
</evidence>
<keyword evidence="1" id="KW-0812">Transmembrane</keyword>
<gene>
    <name evidence="2" type="ORF">YASMINEVIRUS_55</name>
</gene>
<dbReference type="Proteomes" id="UP000594342">
    <property type="component" value="Unassembled WGS sequence"/>
</dbReference>
<feature type="transmembrane region" description="Helical" evidence="1">
    <location>
        <begin position="100"/>
        <end position="122"/>
    </location>
</feature>
<reference evidence="2 3" key="1">
    <citation type="submission" date="2018-10" db="EMBL/GenBank/DDBJ databases">
        <authorList>
            <consortium name="IHU Genomes"/>
        </authorList>
    </citation>
    <scope>NUCLEOTIDE SEQUENCE [LARGE SCALE GENOMIC DNA]</scope>
    <source>
        <strain evidence="2 3">A1</strain>
    </source>
</reference>
<feature type="transmembrane region" description="Helical" evidence="1">
    <location>
        <begin position="128"/>
        <end position="148"/>
    </location>
</feature>
<keyword evidence="3" id="KW-1185">Reference proteome</keyword>
<feature type="transmembrane region" description="Helical" evidence="1">
    <location>
        <begin position="160"/>
        <end position="180"/>
    </location>
</feature>
<protein>
    <submittedName>
        <fullName evidence="2">Uncharacterized protein</fullName>
    </submittedName>
</protein>
<evidence type="ECO:0000313" key="3">
    <source>
        <dbReference type="Proteomes" id="UP000594342"/>
    </source>
</evidence>
<comment type="caution">
    <text evidence="2">The sequence shown here is derived from an EMBL/GenBank/DDBJ whole genome shotgun (WGS) entry which is preliminary data.</text>
</comment>
<evidence type="ECO:0000256" key="1">
    <source>
        <dbReference type="SAM" id="Phobius"/>
    </source>
</evidence>
<sequence>MDTFVLVSLVLLVSLIVLTGSYQLIMMVILDVKFKSGYFNTIATSVQITIFYSVLRLGTYLVAKLEKRRRGNYESIQDYGPIGDIESAHSTTQCSTKRKMVIVGVAGVCNALMSLLMVYATNPLHTPVLLQSAFSPMTMFFSVMMSKLLLKKSVQYNLRLIIPSMLCLVTSLVLPCVYISDEMSNMTIGWTVMYSLSLFFLATYNVLQEK</sequence>
<organism evidence="2 3">
    <name type="scientific">Yasminevirus sp. GU-2018</name>
    <dbReference type="NCBI Taxonomy" id="2420051"/>
    <lineage>
        <taxon>Viruses</taxon>
        <taxon>Varidnaviria</taxon>
        <taxon>Bamfordvirae</taxon>
        <taxon>Nucleocytoviricota</taxon>
        <taxon>Megaviricetes</taxon>
        <taxon>Imitervirales</taxon>
        <taxon>Mimiviridae</taxon>
        <taxon>Klosneuvirinae</taxon>
        <taxon>Yasminevirus</taxon>
        <taxon>Yasminevirus saudimassiliense</taxon>
    </lineage>
</organism>